<evidence type="ECO:0000313" key="2">
    <source>
        <dbReference type="Proteomes" id="UP000799438"/>
    </source>
</evidence>
<dbReference type="RefSeq" id="XP_033391202.1">
    <property type="nucleotide sequence ID" value="XM_033543715.1"/>
</dbReference>
<sequence>MSTQLGGEPYTYNTSHGLETELAKDTLLIANLSSSSELNCATDLVLEYPGYGEFGVQGVLNITTCDKDANDIRLVSTLVLPVNTTGPEDSEESYNITTLGLLCSPSFTIHDALIQVKWLSGEVLRYTGTPSTPDPVDVQISTDAIYAYLNNPMDDRSQDAFLLAGDTGEQPPEVNRTKTAVRYYSLVGSDPFTASLLSDHANLDTEIYLTNPQLFQTSVERLASRILAQVAKVYNKRRSRLNRINSFGLS</sequence>
<accession>A0A6A6AX26</accession>
<reference evidence="1" key="1">
    <citation type="journal article" date="2020" name="Stud. Mycol.">
        <title>101 Dothideomycetes genomes: a test case for predicting lifestyles and emergence of pathogens.</title>
        <authorList>
            <person name="Haridas S."/>
            <person name="Albert R."/>
            <person name="Binder M."/>
            <person name="Bloem J."/>
            <person name="Labutti K."/>
            <person name="Salamov A."/>
            <person name="Andreopoulos B."/>
            <person name="Baker S."/>
            <person name="Barry K."/>
            <person name="Bills G."/>
            <person name="Bluhm B."/>
            <person name="Cannon C."/>
            <person name="Castanera R."/>
            <person name="Culley D."/>
            <person name="Daum C."/>
            <person name="Ezra D."/>
            <person name="Gonzalez J."/>
            <person name="Henrissat B."/>
            <person name="Kuo A."/>
            <person name="Liang C."/>
            <person name="Lipzen A."/>
            <person name="Lutzoni F."/>
            <person name="Magnuson J."/>
            <person name="Mondo S."/>
            <person name="Nolan M."/>
            <person name="Ohm R."/>
            <person name="Pangilinan J."/>
            <person name="Park H.-J."/>
            <person name="Ramirez L."/>
            <person name="Alfaro M."/>
            <person name="Sun H."/>
            <person name="Tritt A."/>
            <person name="Yoshinaga Y."/>
            <person name="Zwiers L.-H."/>
            <person name="Turgeon B."/>
            <person name="Goodwin S."/>
            <person name="Spatafora J."/>
            <person name="Crous P."/>
            <person name="Grigoriev I."/>
        </authorList>
    </citation>
    <scope>NUCLEOTIDE SEQUENCE</scope>
    <source>
        <strain evidence="1">CBS 121167</strain>
    </source>
</reference>
<dbReference type="AlphaFoldDB" id="A0A6A6AX26"/>
<protein>
    <submittedName>
        <fullName evidence="1">Uncharacterized protein</fullName>
    </submittedName>
</protein>
<organism evidence="1 2">
    <name type="scientific">Aplosporella prunicola CBS 121167</name>
    <dbReference type="NCBI Taxonomy" id="1176127"/>
    <lineage>
        <taxon>Eukaryota</taxon>
        <taxon>Fungi</taxon>
        <taxon>Dikarya</taxon>
        <taxon>Ascomycota</taxon>
        <taxon>Pezizomycotina</taxon>
        <taxon>Dothideomycetes</taxon>
        <taxon>Dothideomycetes incertae sedis</taxon>
        <taxon>Botryosphaeriales</taxon>
        <taxon>Aplosporellaceae</taxon>
        <taxon>Aplosporella</taxon>
    </lineage>
</organism>
<dbReference type="Proteomes" id="UP000799438">
    <property type="component" value="Unassembled WGS sequence"/>
</dbReference>
<dbReference type="GeneID" id="54301212"/>
<gene>
    <name evidence="1" type="ORF">K452DRAFT_313959</name>
</gene>
<dbReference type="EMBL" id="ML995579">
    <property type="protein sequence ID" value="KAF2135484.1"/>
    <property type="molecule type" value="Genomic_DNA"/>
</dbReference>
<name>A0A6A6AX26_9PEZI</name>
<evidence type="ECO:0000313" key="1">
    <source>
        <dbReference type="EMBL" id="KAF2135484.1"/>
    </source>
</evidence>
<keyword evidence="2" id="KW-1185">Reference proteome</keyword>
<proteinExistence type="predicted"/>